<keyword evidence="5" id="KW-0812">Transmembrane</keyword>
<dbReference type="EC" id="3.1.1.29" evidence="1"/>
<dbReference type="PANTHER" id="PTHR12649">
    <property type="entry name" value="PEPTIDYL-TRNA HYDROLASE 2"/>
    <property type="match status" value="1"/>
</dbReference>
<evidence type="ECO:0000256" key="5">
    <source>
        <dbReference type="SAM" id="Phobius"/>
    </source>
</evidence>
<dbReference type="FunFam" id="3.40.1490.10:FF:000001">
    <property type="entry name" value="Peptidyl-tRNA hydrolase 2"/>
    <property type="match status" value="1"/>
</dbReference>
<dbReference type="PANTHER" id="PTHR12649:SF11">
    <property type="entry name" value="PEPTIDYL-TRNA HYDROLASE 2, MITOCHONDRIAL"/>
    <property type="match status" value="1"/>
</dbReference>
<keyword evidence="5" id="KW-0472">Membrane</keyword>
<dbReference type="WBParaSite" id="MCU_010284-RA">
    <property type="protein sequence ID" value="MCU_010284-RA"/>
    <property type="gene ID" value="MCU_010284"/>
</dbReference>
<sequence length="159" mass="17188">MDALQPVVQALLTAGFGFCLGWYFRKGSLVRKALPISRRFVKGPFKLVLVVRGDLGMTKGKVAAQCSHATLGCYKNALKACPEVVKAWEKCGQMKVVLKALDYESLEELELSAEKEGLPHCLVHDAGHTQVPAGSATVLGIGPAEVDRINVITGHLKLY</sequence>
<dbReference type="Pfam" id="PF01981">
    <property type="entry name" value="PTH2"/>
    <property type="match status" value="1"/>
</dbReference>
<feature type="transmembrane region" description="Helical" evidence="5">
    <location>
        <begin position="6"/>
        <end position="24"/>
    </location>
</feature>
<dbReference type="NCBIfam" id="NF003314">
    <property type="entry name" value="PRK04322.1"/>
    <property type="match status" value="1"/>
</dbReference>
<dbReference type="AlphaFoldDB" id="A0A5K3FPV2"/>
<proteinExistence type="inferred from homology"/>
<keyword evidence="2" id="KW-0378">Hydrolase</keyword>
<dbReference type="NCBIfam" id="TIGR00283">
    <property type="entry name" value="arch_pth2"/>
    <property type="match status" value="1"/>
</dbReference>
<dbReference type="GO" id="GO:0004045">
    <property type="term" value="F:peptidyl-tRNA hydrolase activity"/>
    <property type="evidence" value="ECO:0007669"/>
    <property type="project" value="UniProtKB-EC"/>
</dbReference>
<evidence type="ECO:0000256" key="3">
    <source>
        <dbReference type="ARBA" id="ARBA00038050"/>
    </source>
</evidence>
<protein>
    <recommendedName>
        <fullName evidence="1">peptidyl-tRNA hydrolase</fullName>
        <ecNumber evidence="1">3.1.1.29</ecNumber>
    </recommendedName>
</protein>
<dbReference type="SUPFAM" id="SSF102462">
    <property type="entry name" value="Peptidyl-tRNA hydrolase II"/>
    <property type="match status" value="1"/>
</dbReference>
<dbReference type="Gene3D" id="3.40.1490.10">
    <property type="entry name" value="Bit1"/>
    <property type="match status" value="1"/>
</dbReference>
<accession>A0A5K3FPV2</accession>
<evidence type="ECO:0000256" key="2">
    <source>
        <dbReference type="ARBA" id="ARBA00022801"/>
    </source>
</evidence>
<keyword evidence="5" id="KW-1133">Transmembrane helix</keyword>
<dbReference type="InterPro" id="IPR002833">
    <property type="entry name" value="PTH2"/>
</dbReference>
<name>A0A5K3FPV2_MESCO</name>
<reference evidence="6" key="1">
    <citation type="submission" date="2019-11" db="UniProtKB">
        <authorList>
            <consortium name="WormBaseParasite"/>
        </authorList>
    </citation>
    <scope>IDENTIFICATION</scope>
</reference>
<dbReference type="CDD" id="cd02430">
    <property type="entry name" value="PTH2"/>
    <property type="match status" value="1"/>
</dbReference>
<evidence type="ECO:0000313" key="6">
    <source>
        <dbReference type="WBParaSite" id="MCU_010284-RA"/>
    </source>
</evidence>
<dbReference type="InterPro" id="IPR023476">
    <property type="entry name" value="Pep_tRNA_hydro_II_dom_sf"/>
</dbReference>
<dbReference type="GO" id="GO:0005829">
    <property type="term" value="C:cytosol"/>
    <property type="evidence" value="ECO:0007669"/>
    <property type="project" value="TreeGrafter"/>
</dbReference>
<organism evidence="6">
    <name type="scientific">Mesocestoides corti</name>
    <name type="common">Flatworm</name>
    <dbReference type="NCBI Taxonomy" id="53468"/>
    <lineage>
        <taxon>Eukaryota</taxon>
        <taxon>Metazoa</taxon>
        <taxon>Spiralia</taxon>
        <taxon>Lophotrochozoa</taxon>
        <taxon>Platyhelminthes</taxon>
        <taxon>Cestoda</taxon>
        <taxon>Eucestoda</taxon>
        <taxon>Cyclophyllidea</taxon>
        <taxon>Mesocestoididae</taxon>
        <taxon>Mesocestoides</taxon>
    </lineage>
</organism>
<comment type="similarity">
    <text evidence="3">Belongs to the PTH2 family.</text>
</comment>
<evidence type="ECO:0000256" key="1">
    <source>
        <dbReference type="ARBA" id="ARBA00013260"/>
    </source>
</evidence>
<evidence type="ECO:0000256" key="4">
    <source>
        <dbReference type="ARBA" id="ARBA00048707"/>
    </source>
</evidence>
<comment type="catalytic activity">
    <reaction evidence="4">
        <text>an N-acyl-L-alpha-aminoacyl-tRNA + H2O = an N-acyl-L-amino acid + a tRNA + H(+)</text>
        <dbReference type="Rhea" id="RHEA:54448"/>
        <dbReference type="Rhea" id="RHEA-COMP:10123"/>
        <dbReference type="Rhea" id="RHEA-COMP:13883"/>
        <dbReference type="ChEBI" id="CHEBI:15377"/>
        <dbReference type="ChEBI" id="CHEBI:15378"/>
        <dbReference type="ChEBI" id="CHEBI:59874"/>
        <dbReference type="ChEBI" id="CHEBI:78442"/>
        <dbReference type="ChEBI" id="CHEBI:138191"/>
        <dbReference type="EC" id="3.1.1.29"/>
    </reaction>
</comment>